<dbReference type="GO" id="GO:0003676">
    <property type="term" value="F:nucleic acid binding"/>
    <property type="evidence" value="ECO:0007669"/>
    <property type="project" value="InterPro"/>
</dbReference>
<gene>
    <name evidence="1" type="ORF">MNBD_NITROSPIRAE01-2332</name>
</gene>
<dbReference type="EC" id="3.1.-.-" evidence="1"/>
<dbReference type="SUPFAM" id="SSF52980">
    <property type="entry name" value="Restriction endonuclease-like"/>
    <property type="match status" value="1"/>
</dbReference>
<name>A0A3B1D8R5_9ZZZZ</name>
<dbReference type="InterPro" id="IPR011856">
    <property type="entry name" value="tRNA_endonuc-like_dom_sf"/>
</dbReference>
<dbReference type="PANTHER" id="PTHR34039:SF1">
    <property type="entry name" value="UPF0102 PROTEIN YRAN"/>
    <property type="match status" value="1"/>
</dbReference>
<keyword evidence="1" id="KW-0540">Nuclease</keyword>
<accession>A0A3B1D8R5</accession>
<dbReference type="AlphaFoldDB" id="A0A3B1D8R5"/>
<keyword evidence="1" id="KW-0255">Endonuclease</keyword>
<dbReference type="NCBIfam" id="NF009150">
    <property type="entry name" value="PRK12497.1-3"/>
    <property type="match status" value="1"/>
</dbReference>
<dbReference type="GO" id="GO:0004519">
    <property type="term" value="F:endonuclease activity"/>
    <property type="evidence" value="ECO:0007669"/>
    <property type="project" value="UniProtKB-KW"/>
</dbReference>
<sequence length="129" mass="14850">MSPAQKDISRRHLLTGAAGENRAVHYLQSLGYRIIQRNYRTRIGEIDIIAREGEVLVFVEVKTRTGQNFGLPQSAVDARKRFKITRVALTYLSEKKEHEASCRFDIVAVQKRGKDFQIELIRNAFEMTL</sequence>
<dbReference type="Pfam" id="PF02021">
    <property type="entry name" value="UPF0102"/>
    <property type="match status" value="1"/>
</dbReference>
<dbReference type="EMBL" id="UOGF01000035">
    <property type="protein sequence ID" value="VAX28145.1"/>
    <property type="molecule type" value="Genomic_DNA"/>
</dbReference>
<protein>
    <submittedName>
        <fullName evidence="1">Endonuclease</fullName>
        <ecNumber evidence="1">3.1.-.-</ecNumber>
    </submittedName>
</protein>
<keyword evidence="1" id="KW-0378">Hydrolase</keyword>
<reference evidence="1" key="1">
    <citation type="submission" date="2018-06" db="EMBL/GenBank/DDBJ databases">
        <authorList>
            <person name="Zhirakovskaya E."/>
        </authorList>
    </citation>
    <scope>NUCLEOTIDE SEQUENCE</scope>
</reference>
<dbReference type="NCBIfam" id="NF009154">
    <property type="entry name" value="PRK12497.3-3"/>
    <property type="match status" value="1"/>
</dbReference>
<dbReference type="InterPro" id="IPR003509">
    <property type="entry name" value="UPF0102_YraN-like"/>
</dbReference>
<dbReference type="NCBIfam" id="TIGR00252">
    <property type="entry name" value="YraN family protein"/>
    <property type="match status" value="1"/>
</dbReference>
<dbReference type="PANTHER" id="PTHR34039">
    <property type="entry name" value="UPF0102 PROTEIN YRAN"/>
    <property type="match status" value="1"/>
</dbReference>
<organism evidence="1">
    <name type="scientific">hydrothermal vent metagenome</name>
    <dbReference type="NCBI Taxonomy" id="652676"/>
    <lineage>
        <taxon>unclassified sequences</taxon>
        <taxon>metagenomes</taxon>
        <taxon>ecological metagenomes</taxon>
    </lineage>
</organism>
<dbReference type="CDD" id="cd20736">
    <property type="entry name" value="PoNe_Nuclease"/>
    <property type="match status" value="1"/>
</dbReference>
<evidence type="ECO:0000313" key="1">
    <source>
        <dbReference type="EMBL" id="VAX28145.1"/>
    </source>
</evidence>
<proteinExistence type="inferred from homology"/>
<dbReference type="InterPro" id="IPR011335">
    <property type="entry name" value="Restrct_endonuc-II-like"/>
</dbReference>
<dbReference type="Gene3D" id="3.40.1350.10">
    <property type="match status" value="1"/>
</dbReference>
<dbReference type="HAMAP" id="MF_00048">
    <property type="entry name" value="UPF0102"/>
    <property type="match status" value="1"/>
</dbReference>
<dbReference type="GO" id="GO:0016787">
    <property type="term" value="F:hydrolase activity"/>
    <property type="evidence" value="ECO:0007669"/>
    <property type="project" value="UniProtKB-KW"/>
</dbReference>